<accession>A0A5P2B3A3</accession>
<evidence type="ECO:0000313" key="2">
    <source>
        <dbReference type="Proteomes" id="UP000324106"/>
    </source>
</evidence>
<dbReference type="SUPFAM" id="SSF47598">
    <property type="entry name" value="Ribbon-helix-helix"/>
    <property type="match status" value="1"/>
</dbReference>
<dbReference type="GO" id="GO:0006355">
    <property type="term" value="P:regulation of DNA-templated transcription"/>
    <property type="evidence" value="ECO:0007669"/>
    <property type="project" value="InterPro"/>
</dbReference>
<proteinExistence type="predicted"/>
<organism evidence="1 2">
    <name type="scientific">Streptomyces venezuelae</name>
    <dbReference type="NCBI Taxonomy" id="54571"/>
    <lineage>
        <taxon>Bacteria</taxon>
        <taxon>Bacillati</taxon>
        <taxon>Actinomycetota</taxon>
        <taxon>Actinomycetes</taxon>
        <taxon>Kitasatosporales</taxon>
        <taxon>Streptomycetaceae</taxon>
        <taxon>Streptomyces</taxon>
    </lineage>
</organism>
<dbReference type="AlphaFoldDB" id="A0A5P2B3A3"/>
<dbReference type="EMBL" id="CP029194">
    <property type="protein sequence ID" value="QES23641.1"/>
    <property type="molecule type" value="Genomic_DNA"/>
</dbReference>
<dbReference type="Gene3D" id="1.10.1220.10">
    <property type="entry name" value="Met repressor-like"/>
    <property type="match status" value="1"/>
</dbReference>
<sequence length="60" mass="6883">MAVGAPRLSPGEVTKFVRVNLPESLLDELKELSENESRSLSYLGREAIKTYLYMRRAQRI</sequence>
<reference evidence="1 2" key="1">
    <citation type="submission" date="2018-05" db="EMBL/GenBank/DDBJ databases">
        <title>Streptomyces venezuelae.</title>
        <authorList>
            <person name="Kim W."/>
            <person name="Lee N."/>
            <person name="Cho B.-K."/>
        </authorList>
    </citation>
    <scope>NUCLEOTIDE SEQUENCE [LARGE SCALE GENOMIC DNA]</scope>
    <source>
        <strain evidence="1 2">ATCC 15068</strain>
    </source>
</reference>
<dbReference type="Proteomes" id="UP000324106">
    <property type="component" value="Chromosome"/>
</dbReference>
<dbReference type="InterPro" id="IPR010985">
    <property type="entry name" value="Ribbon_hlx_hlx"/>
</dbReference>
<dbReference type="InterPro" id="IPR013321">
    <property type="entry name" value="Arc_rbn_hlx_hlx"/>
</dbReference>
<name>A0A5P2B3A3_STRVZ</name>
<gene>
    <name evidence="1" type="ORF">DEJ46_34700</name>
</gene>
<protein>
    <submittedName>
        <fullName evidence="1">Toxin-antitoxin system HicB family antitoxin</fullName>
    </submittedName>
</protein>
<evidence type="ECO:0000313" key="1">
    <source>
        <dbReference type="EMBL" id="QES23641.1"/>
    </source>
</evidence>